<dbReference type="PROSITE" id="PS01047">
    <property type="entry name" value="HMA_1"/>
    <property type="match status" value="1"/>
</dbReference>
<keyword evidence="3" id="KW-0479">Metal-binding</keyword>
<keyword evidence="8" id="KW-1185">Reference proteome</keyword>
<evidence type="ECO:0000313" key="8">
    <source>
        <dbReference type="Proteomes" id="UP000236151"/>
    </source>
</evidence>
<dbReference type="PROSITE" id="PS50846">
    <property type="entry name" value="HMA_2"/>
    <property type="match status" value="1"/>
</dbReference>
<dbReference type="OrthoDB" id="9813965at2"/>
<dbReference type="Gene3D" id="3.30.70.100">
    <property type="match status" value="1"/>
</dbReference>
<name>A0A2K2FBH4_9CLOT</name>
<dbReference type="AlphaFoldDB" id="A0A2K2FBH4"/>
<dbReference type="GO" id="GO:0005507">
    <property type="term" value="F:copper ion binding"/>
    <property type="evidence" value="ECO:0007669"/>
    <property type="project" value="InterPro"/>
</dbReference>
<dbReference type="GO" id="GO:0006825">
    <property type="term" value="P:copper ion transport"/>
    <property type="evidence" value="ECO:0007669"/>
    <property type="project" value="InterPro"/>
</dbReference>
<dbReference type="NCBIfam" id="TIGR00003">
    <property type="entry name" value="copper ion binding protein"/>
    <property type="match status" value="1"/>
</dbReference>
<dbReference type="InterPro" id="IPR006122">
    <property type="entry name" value="HMA_Cu_ion-bd"/>
</dbReference>
<protein>
    <recommendedName>
        <fullName evidence="6">HMA domain-containing protein</fullName>
    </recommendedName>
</protein>
<dbReference type="EMBL" id="NIOJ01000053">
    <property type="protein sequence ID" value="PNT96136.1"/>
    <property type="molecule type" value="Genomic_DNA"/>
</dbReference>
<evidence type="ECO:0000256" key="4">
    <source>
        <dbReference type="ARBA" id="ARBA00023008"/>
    </source>
</evidence>
<keyword evidence="5" id="KW-0143">Chaperone</keyword>
<gene>
    <name evidence="7" type="ORF">CDQ84_15755</name>
</gene>
<evidence type="ECO:0000259" key="6">
    <source>
        <dbReference type="PROSITE" id="PS50846"/>
    </source>
</evidence>
<dbReference type="Pfam" id="PF00403">
    <property type="entry name" value="HMA"/>
    <property type="match status" value="1"/>
</dbReference>
<evidence type="ECO:0000256" key="5">
    <source>
        <dbReference type="ARBA" id="ARBA00023186"/>
    </source>
</evidence>
<dbReference type="CDD" id="cd00371">
    <property type="entry name" value="HMA"/>
    <property type="match status" value="1"/>
</dbReference>
<dbReference type="InterPro" id="IPR036163">
    <property type="entry name" value="HMA_dom_sf"/>
</dbReference>
<dbReference type="FunFam" id="3.30.70.100:FF:000001">
    <property type="entry name" value="ATPase copper transporting beta"/>
    <property type="match status" value="1"/>
</dbReference>
<dbReference type="InterPro" id="IPR006121">
    <property type="entry name" value="HMA_dom"/>
</dbReference>
<dbReference type="NCBIfam" id="NF033795">
    <property type="entry name" value="chaper_CopZ_Bs"/>
    <property type="match status" value="1"/>
</dbReference>
<dbReference type="InterPro" id="IPR000428">
    <property type="entry name" value="Cu-bd"/>
</dbReference>
<keyword evidence="2" id="KW-0963">Cytoplasm</keyword>
<accession>A0A2K2FBH4</accession>
<evidence type="ECO:0000256" key="3">
    <source>
        <dbReference type="ARBA" id="ARBA00022723"/>
    </source>
</evidence>
<dbReference type="SUPFAM" id="SSF55008">
    <property type="entry name" value="HMA, heavy metal-associated domain"/>
    <property type="match status" value="1"/>
</dbReference>
<keyword evidence="4" id="KW-0186">Copper</keyword>
<organism evidence="7 8">
    <name type="scientific">Clostridium thermosuccinogenes</name>
    <dbReference type="NCBI Taxonomy" id="84032"/>
    <lineage>
        <taxon>Bacteria</taxon>
        <taxon>Bacillati</taxon>
        <taxon>Bacillota</taxon>
        <taxon>Clostridia</taxon>
        <taxon>Eubacteriales</taxon>
        <taxon>Clostridiaceae</taxon>
        <taxon>Clostridium</taxon>
    </lineage>
</organism>
<comment type="subcellular location">
    <subcellularLocation>
        <location evidence="1">Cytoplasm</location>
    </subcellularLocation>
</comment>
<dbReference type="GO" id="GO:0005737">
    <property type="term" value="C:cytoplasm"/>
    <property type="evidence" value="ECO:0007669"/>
    <property type="project" value="UniProtKB-SubCell"/>
</dbReference>
<evidence type="ECO:0000313" key="7">
    <source>
        <dbReference type="EMBL" id="PNT96136.1"/>
    </source>
</evidence>
<proteinExistence type="predicted"/>
<dbReference type="RefSeq" id="WP_103082697.1">
    <property type="nucleotide sequence ID" value="NZ_CP021850.1"/>
</dbReference>
<feature type="domain" description="HMA" evidence="6">
    <location>
        <begin position="2"/>
        <end position="68"/>
    </location>
</feature>
<sequence length="68" mass="7377">MERTVLKVDGMSCSHCENAIKKSVGALDGVSAVTVDLKGKTVTVEYESSEVSLDRIKNEIEDQGYDVV</sequence>
<comment type="caution">
    <text evidence="7">The sequence shown here is derived from an EMBL/GenBank/DDBJ whole genome shotgun (WGS) entry which is preliminary data.</text>
</comment>
<evidence type="ECO:0000256" key="1">
    <source>
        <dbReference type="ARBA" id="ARBA00004496"/>
    </source>
</evidence>
<reference evidence="7 8" key="1">
    <citation type="submission" date="2017-06" db="EMBL/GenBank/DDBJ databases">
        <title>Investigating the central metabolism of Clostridium thermosuccinogenes.</title>
        <authorList>
            <person name="Koendjbiharie J.G."/>
            <person name="van Kranenburg R."/>
        </authorList>
    </citation>
    <scope>NUCLEOTIDE SEQUENCE [LARGE SCALE GENOMIC DNA]</scope>
    <source>
        <strain evidence="7 8">DSM 5806</strain>
    </source>
</reference>
<dbReference type="InterPro" id="IPR049740">
    <property type="entry name" value="CopZ"/>
</dbReference>
<dbReference type="Proteomes" id="UP000236151">
    <property type="component" value="Unassembled WGS sequence"/>
</dbReference>
<dbReference type="KEGG" id="cthd:CDO33_13640"/>
<dbReference type="PRINTS" id="PR00944">
    <property type="entry name" value="CUEXPORT"/>
</dbReference>
<dbReference type="InterPro" id="IPR017969">
    <property type="entry name" value="Heavy-metal-associated_CS"/>
</dbReference>
<evidence type="ECO:0000256" key="2">
    <source>
        <dbReference type="ARBA" id="ARBA00022490"/>
    </source>
</evidence>